<gene>
    <name evidence="1" type="ORF">SAMN04488516_1039</name>
</gene>
<dbReference type="Proteomes" id="UP000199602">
    <property type="component" value="Unassembled WGS sequence"/>
</dbReference>
<protein>
    <submittedName>
        <fullName evidence="1">Uncharacterized protein</fullName>
    </submittedName>
</protein>
<dbReference type="RefSeq" id="WP_092064000.1">
    <property type="nucleotide sequence ID" value="NZ_FNIN01000003.1"/>
</dbReference>
<organism evidence="1 2">
    <name type="scientific">Desulfonauticus submarinus</name>
    <dbReference type="NCBI Taxonomy" id="206665"/>
    <lineage>
        <taxon>Bacteria</taxon>
        <taxon>Pseudomonadati</taxon>
        <taxon>Thermodesulfobacteriota</taxon>
        <taxon>Desulfovibrionia</taxon>
        <taxon>Desulfovibrionales</taxon>
        <taxon>Desulfonauticaceae</taxon>
        <taxon>Desulfonauticus</taxon>
    </lineage>
</organism>
<dbReference type="AlphaFoldDB" id="A0A1H0CDT5"/>
<keyword evidence="2" id="KW-1185">Reference proteome</keyword>
<evidence type="ECO:0000313" key="2">
    <source>
        <dbReference type="Proteomes" id="UP000199602"/>
    </source>
</evidence>
<dbReference type="EMBL" id="FNIN01000003">
    <property type="protein sequence ID" value="SDN55976.1"/>
    <property type="molecule type" value="Genomic_DNA"/>
</dbReference>
<dbReference type="STRING" id="206665.SAMN04488516_1039"/>
<proteinExistence type="predicted"/>
<name>A0A1H0CDT5_9BACT</name>
<evidence type="ECO:0000313" key="1">
    <source>
        <dbReference type="EMBL" id="SDN55976.1"/>
    </source>
</evidence>
<accession>A0A1H0CDT5</accession>
<reference evidence="1 2" key="1">
    <citation type="submission" date="2016-10" db="EMBL/GenBank/DDBJ databases">
        <authorList>
            <person name="de Groot N.N."/>
        </authorList>
    </citation>
    <scope>NUCLEOTIDE SEQUENCE [LARGE SCALE GENOMIC DNA]</scope>
    <source>
        <strain evidence="1 2">DSM 15269</strain>
    </source>
</reference>
<sequence>MLKDILTFGKDRAVSFLILTFINEKIKEYGEAKEIRLDSKNKSIYIQLYLKGEKENIFICVRGYKIICSDKTNFFYFREISVSKLWIDKLVKNIIIPKYALGNKVLIPKKYEKIILLLNKG</sequence>
<dbReference type="OrthoDB" id="7061808at2"/>